<feature type="region of interest" description="Disordered" evidence="7">
    <location>
        <begin position="314"/>
        <end position="374"/>
    </location>
</feature>
<organism evidence="11 12">
    <name type="scientific">Drosophila willistoni</name>
    <name type="common">Fruit fly</name>
    <dbReference type="NCBI Taxonomy" id="7260"/>
    <lineage>
        <taxon>Eukaryota</taxon>
        <taxon>Metazoa</taxon>
        <taxon>Ecdysozoa</taxon>
        <taxon>Arthropoda</taxon>
        <taxon>Hexapoda</taxon>
        <taxon>Insecta</taxon>
        <taxon>Pterygota</taxon>
        <taxon>Neoptera</taxon>
        <taxon>Endopterygota</taxon>
        <taxon>Diptera</taxon>
        <taxon>Brachycera</taxon>
        <taxon>Muscomorpha</taxon>
        <taxon>Ephydroidea</taxon>
        <taxon>Drosophilidae</taxon>
        <taxon>Drosophila</taxon>
        <taxon>Sophophora</taxon>
    </lineage>
</organism>
<feature type="transmembrane region" description="Helical" evidence="8">
    <location>
        <begin position="590"/>
        <end position="613"/>
    </location>
</feature>
<evidence type="ECO:0000256" key="9">
    <source>
        <dbReference type="SAM" id="SignalP"/>
    </source>
</evidence>
<feature type="region of interest" description="Disordered" evidence="7">
    <location>
        <begin position="889"/>
        <end position="911"/>
    </location>
</feature>
<feature type="domain" description="Proline-rich transmembrane protein 3/4" evidence="10">
    <location>
        <begin position="549"/>
        <end position="686"/>
    </location>
</feature>
<proteinExistence type="predicted"/>
<accession>B4NHK0</accession>
<dbReference type="InParanoid" id="B4NHK0"/>
<sequence length="1477" mass="159500">MRRRPRHIHWAFLLIIASQLIRFSHSLLVEETDVVATKLHDVAATAKGNSDTNATSSRSNAISIGTMDKLDMRVGAVLIKVAYGTTSTTKRSIPDSSYALALTTVATPLLTTQRYQSSHQQQSNGGSASGGRHRNYELDLERDHALPTSAPNADILKSNNNPTYPNPNRHHSHDRDRHRHPMQYNSTPMPSIPNLLKKTNGQAPTIPMYPGDIPSYSPPSRSFFTPPLPPEYQNPFADKPTLRGTNNEGGAGGGLMANTGTYINRRPIPPPSLMPGHERIPYRPPDLAGAGANDPSVMANVSYVNGVGGDTKNPIVSTSTQGAASASDLERKKALNTPARPSSPYGNDDYANSSSEQQRTHLSGKDPGKDTKKRQEVLPNIRRILGSNGKGDIPAVLLKQVTQRPLTNYHHPPSSPIVLIENGTSAAATGSERRPSPTERESDDVGAPSSAASPNINQSKHTPGGQDDLNHAVAAYGGQNISHYHQSTSSVTTPAAAAAIGDVAATSYSYATTNHNQARPTSSMGVPATGSAETTTSGTGSGASVAAAASAHTTWTWAWNVHIYLSVVLFTILSVYSLYKLLTYNKLTHLFAQSYFVCIHLILIVICIMRISYLCFDAYNIHGTFHIFAAELLLNLPATFLTVAFAVLMLYLFLKSLNHKNNRYSALIRPLTVIVGCGVHIVLCITLHYVESYTLQNHHLYYQQQHQHQYFRRQQQSPSQPSQPSQQSGQTASVSGPPPPPRVLTLICQIIYIFICLILGLLYLYLYRILKRILRSKSQNYIHGYQNLSYAIHITIATALLFVLMAALQIFGAICISSARPLISQATIVEIDWLQWGYQFSLRLIEIAIITLISWVTGLKTSVGHNASGHVGGVGPAASSDLRLGMGSYGQSSGGSGAPGSGNGIPREKPGAGGGHHNFFLPCTSSSSQEQFETDYPAICNTNTNLHTYTMRTGKLIYDDSYALNPLGQTTTAVTAGTPSEFQLQEPMYQRPYDTGSGSIRSAVNHNIADYSSQSTQSQRYPHPHHMRLHEQGAYMSTDYMTDATTDHYENPNFDLRTSSTGMGTGPGAGTMQKLNKNLHTASSSTALSSGASASGSGSGSASGSSGTSQQQMLLLQSDSCYSEPMHQENSSYEFNNFERPTFKEKTLNQGPLSNDECWPGDIRHKLTKSRDRKHNNNNSHTRTLERAGFENPERRSSNSTNSCSSSNGGGGGGRYASYNTCERGYFNGVRKSGTLNSIANGSGAGGGPGRAIPVPISASAGGQRLVGNGVQTLGISDRDRAHYYQRSAGGRNVRSNDLALFSRETVNCVPPSLNHKQQQHQQQPYTHDAENEDEEEPRTDHDDDDEDDDMISGSNVECTNLISNENGPCIPNEGNGNALIASVIGHSPHPQSQSHPHSTHHHLHVQNNTAASSSTSAAASVSSNSASDSMLVTEQGFLRFRALEDPNSTPTIPGAAASLSSVRHQSRNATINGIDC</sequence>
<feature type="chain" id="PRO_5002819794" description="Proline-rich transmembrane protein 3/4 domain-containing protein" evidence="9">
    <location>
        <begin position="27"/>
        <end position="1477"/>
    </location>
</feature>
<feature type="transmembrane region" description="Helical" evidence="8">
    <location>
        <begin position="788"/>
        <end position="811"/>
    </location>
</feature>
<dbReference type="OMA" id="YLCVDAY"/>
<feature type="region of interest" description="Disordered" evidence="7">
    <location>
        <begin position="1167"/>
        <end position="1212"/>
    </location>
</feature>
<feature type="region of interest" description="Disordered" evidence="7">
    <location>
        <begin position="713"/>
        <end position="738"/>
    </location>
</feature>
<dbReference type="Proteomes" id="UP000007798">
    <property type="component" value="Unassembled WGS sequence"/>
</dbReference>
<dbReference type="STRING" id="7260.B4NHK0"/>
<evidence type="ECO:0000313" key="11">
    <source>
        <dbReference type="EMBL" id="EDW83569.1"/>
    </source>
</evidence>
<feature type="transmembrane region" description="Helical" evidence="8">
    <location>
        <begin position="557"/>
        <end position="578"/>
    </location>
</feature>
<feature type="transmembrane region" description="Helical" evidence="8">
    <location>
        <begin position="666"/>
        <end position="690"/>
    </location>
</feature>
<evidence type="ECO:0000256" key="4">
    <source>
        <dbReference type="ARBA" id="ARBA00022729"/>
    </source>
</evidence>
<feature type="region of interest" description="Disordered" evidence="7">
    <location>
        <begin position="426"/>
        <end position="471"/>
    </location>
</feature>
<dbReference type="Pfam" id="PF25987">
    <property type="entry name" value="PRRT3"/>
    <property type="match status" value="2"/>
</dbReference>
<dbReference type="KEGG" id="dwi:6650796"/>
<feature type="compositionally biased region" description="Low complexity" evidence="7">
    <location>
        <begin position="113"/>
        <end position="126"/>
    </location>
</feature>
<feature type="compositionally biased region" description="Basic residues" evidence="7">
    <location>
        <begin position="1167"/>
        <end position="1176"/>
    </location>
</feature>
<dbReference type="InterPro" id="IPR052836">
    <property type="entry name" value="PRRT_domain-containing"/>
</dbReference>
<feature type="compositionally biased region" description="Low complexity" evidence="7">
    <location>
        <begin position="1387"/>
        <end position="1397"/>
    </location>
</feature>
<evidence type="ECO:0000256" key="5">
    <source>
        <dbReference type="ARBA" id="ARBA00022989"/>
    </source>
</evidence>
<dbReference type="PANTHER" id="PTHR35578:SF6">
    <property type="entry name" value="PROLINE-RICH TRANSMEMBRANE PROTEIN 4"/>
    <property type="match status" value="1"/>
</dbReference>
<dbReference type="PhylomeDB" id="B4NHK0"/>
<feature type="compositionally biased region" description="Basic residues" evidence="7">
    <location>
        <begin position="168"/>
        <end position="181"/>
    </location>
</feature>
<feature type="compositionally biased region" description="Polar residues" evidence="7">
    <location>
        <begin position="450"/>
        <end position="461"/>
    </location>
</feature>
<gene>
    <name evidence="11" type="primary">Dwil\GK13609</name>
    <name evidence="11" type="ORF">Dwil_GK13609</name>
</gene>
<keyword evidence="4 9" id="KW-0732">Signal</keyword>
<dbReference type="FunCoup" id="B4NHK0">
    <property type="interactions" value="10"/>
</dbReference>
<feature type="compositionally biased region" description="Polar residues" evidence="7">
    <location>
        <begin position="314"/>
        <end position="324"/>
    </location>
</feature>
<evidence type="ECO:0000256" key="2">
    <source>
        <dbReference type="ARBA" id="ARBA00022553"/>
    </source>
</evidence>
<feature type="compositionally biased region" description="Basic and acidic residues" evidence="7">
    <location>
        <begin position="431"/>
        <end position="440"/>
    </location>
</feature>
<reference evidence="11 12" key="1">
    <citation type="journal article" date="2007" name="Nature">
        <title>Evolution of genes and genomes on the Drosophila phylogeny.</title>
        <authorList>
            <consortium name="Drosophila 12 Genomes Consortium"/>
            <person name="Clark A.G."/>
            <person name="Eisen M.B."/>
            <person name="Smith D.R."/>
            <person name="Bergman C.M."/>
            <person name="Oliver B."/>
            <person name="Markow T.A."/>
            <person name="Kaufman T.C."/>
            <person name="Kellis M."/>
            <person name="Gelbart W."/>
            <person name="Iyer V.N."/>
            <person name="Pollard D.A."/>
            <person name="Sackton T.B."/>
            <person name="Larracuente A.M."/>
            <person name="Singh N.D."/>
            <person name="Abad J.P."/>
            <person name="Abt D.N."/>
            <person name="Adryan B."/>
            <person name="Aguade M."/>
            <person name="Akashi H."/>
            <person name="Anderson W.W."/>
            <person name="Aquadro C.F."/>
            <person name="Ardell D.H."/>
            <person name="Arguello R."/>
            <person name="Artieri C.G."/>
            <person name="Barbash D.A."/>
            <person name="Barker D."/>
            <person name="Barsanti P."/>
            <person name="Batterham P."/>
            <person name="Batzoglou S."/>
            <person name="Begun D."/>
            <person name="Bhutkar A."/>
            <person name="Blanco E."/>
            <person name="Bosak S.A."/>
            <person name="Bradley R.K."/>
            <person name="Brand A.D."/>
            <person name="Brent M.R."/>
            <person name="Brooks A.N."/>
            <person name="Brown R.H."/>
            <person name="Butlin R.K."/>
            <person name="Caggese C."/>
            <person name="Calvi B.R."/>
            <person name="Bernardo de Carvalho A."/>
            <person name="Caspi A."/>
            <person name="Castrezana S."/>
            <person name="Celniker S.E."/>
            <person name="Chang J.L."/>
            <person name="Chapple C."/>
            <person name="Chatterji S."/>
            <person name="Chinwalla A."/>
            <person name="Civetta A."/>
            <person name="Clifton S.W."/>
            <person name="Comeron J.M."/>
            <person name="Costello J.C."/>
            <person name="Coyne J.A."/>
            <person name="Daub J."/>
            <person name="David R.G."/>
            <person name="Delcher A.L."/>
            <person name="Delehaunty K."/>
            <person name="Do C.B."/>
            <person name="Ebling H."/>
            <person name="Edwards K."/>
            <person name="Eickbush T."/>
            <person name="Evans J.D."/>
            <person name="Filipski A."/>
            <person name="Findeiss S."/>
            <person name="Freyhult E."/>
            <person name="Fulton L."/>
            <person name="Fulton R."/>
            <person name="Garcia A.C."/>
            <person name="Gardiner A."/>
            <person name="Garfield D.A."/>
            <person name="Garvin B.E."/>
            <person name="Gibson G."/>
            <person name="Gilbert D."/>
            <person name="Gnerre S."/>
            <person name="Godfrey J."/>
            <person name="Good R."/>
            <person name="Gotea V."/>
            <person name="Gravely B."/>
            <person name="Greenberg A.J."/>
            <person name="Griffiths-Jones S."/>
            <person name="Gross S."/>
            <person name="Guigo R."/>
            <person name="Gustafson E.A."/>
            <person name="Haerty W."/>
            <person name="Hahn M.W."/>
            <person name="Halligan D.L."/>
            <person name="Halpern A.L."/>
            <person name="Halter G.M."/>
            <person name="Han M.V."/>
            <person name="Heger A."/>
            <person name="Hillier L."/>
            <person name="Hinrichs A.S."/>
            <person name="Holmes I."/>
            <person name="Hoskins R.A."/>
            <person name="Hubisz M.J."/>
            <person name="Hultmark D."/>
            <person name="Huntley M.A."/>
            <person name="Jaffe D.B."/>
            <person name="Jagadeeshan S."/>
            <person name="Jeck W.R."/>
            <person name="Johnson J."/>
            <person name="Jones C.D."/>
            <person name="Jordan W.C."/>
            <person name="Karpen G.H."/>
            <person name="Kataoka E."/>
            <person name="Keightley P.D."/>
            <person name="Kheradpour P."/>
            <person name="Kirkness E.F."/>
            <person name="Koerich L.B."/>
            <person name="Kristiansen K."/>
            <person name="Kudrna D."/>
            <person name="Kulathinal R.J."/>
            <person name="Kumar S."/>
            <person name="Kwok R."/>
            <person name="Lander E."/>
            <person name="Langley C.H."/>
            <person name="Lapoint R."/>
            <person name="Lazzaro B.P."/>
            <person name="Lee S.J."/>
            <person name="Levesque L."/>
            <person name="Li R."/>
            <person name="Lin C.F."/>
            <person name="Lin M.F."/>
            <person name="Lindblad-Toh K."/>
            <person name="Llopart A."/>
            <person name="Long M."/>
            <person name="Low L."/>
            <person name="Lozovsky E."/>
            <person name="Lu J."/>
            <person name="Luo M."/>
            <person name="Machado C.A."/>
            <person name="Makalowski W."/>
            <person name="Marzo M."/>
            <person name="Matsuda M."/>
            <person name="Matzkin L."/>
            <person name="McAllister B."/>
            <person name="McBride C.S."/>
            <person name="McKernan B."/>
            <person name="McKernan K."/>
            <person name="Mendez-Lago M."/>
            <person name="Minx P."/>
            <person name="Mollenhauer M.U."/>
            <person name="Montooth K."/>
            <person name="Mount S.M."/>
            <person name="Mu X."/>
            <person name="Myers E."/>
            <person name="Negre B."/>
            <person name="Newfeld S."/>
            <person name="Nielsen R."/>
            <person name="Noor M.A."/>
            <person name="O'Grady P."/>
            <person name="Pachter L."/>
            <person name="Papaceit M."/>
            <person name="Parisi M.J."/>
            <person name="Parisi M."/>
            <person name="Parts L."/>
            <person name="Pedersen J.S."/>
            <person name="Pesole G."/>
            <person name="Phillippy A.M."/>
            <person name="Ponting C.P."/>
            <person name="Pop M."/>
            <person name="Porcelli D."/>
            <person name="Powell J.R."/>
            <person name="Prohaska S."/>
            <person name="Pruitt K."/>
            <person name="Puig M."/>
            <person name="Quesneville H."/>
            <person name="Ram K.R."/>
            <person name="Rand D."/>
            <person name="Rasmussen M.D."/>
            <person name="Reed L.K."/>
            <person name="Reenan R."/>
            <person name="Reily A."/>
            <person name="Remington K.A."/>
            <person name="Rieger T.T."/>
            <person name="Ritchie M.G."/>
            <person name="Robin C."/>
            <person name="Rogers Y.H."/>
            <person name="Rohde C."/>
            <person name="Rozas J."/>
            <person name="Rubenfield M.J."/>
            <person name="Ruiz A."/>
            <person name="Russo S."/>
            <person name="Salzberg S.L."/>
            <person name="Sanchez-Gracia A."/>
            <person name="Saranga D.J."/>
            <person name="Sato H."/>
            <person name="Schaeffer S.W."/>
            <person name="Schatz M.C."/>
            <person name="Schlenke T."/>
            <person name="Schwartz R."/>
            <person name="Segarra C."/>
            <person name="Singh R.S."/>
            <person name="Sirot L."/>
            <person name="Sirota M."/>
            <person name="Sisneros N.B."/>
            <person name="Smith C.D."/>
            <person name="Smith T.F."/>
            <person name="Spieth J."/>
            <person name="Stage D.E."/>
            <person name="Stark A."/>
            <person name="Stephan W."/>
            <person name="Strausberg R.L."/>
            <person name="Strempel S."/>
            <person name="Sturgill D."/>
            <person name="Sutton G."/>
            <person name="Sutton G.G."/>
            <person name="Tao W."/>
            <person name="Teichmann S."/>
            <person name="Tobari Y.N."/>
            <person name="Tomimura Y."/>
            <person name="Tsolas J.M."/>
            <person name="Valente V.L."/>
            <person name="Venter E."/>
            <person name="Venter J.C."/>
            <person name="Vicario S."/>
            <person name="Vieira F.G."/>
            <person name="Vilella A.J."/>
            <person name="Villasante A."/>
            <person name="Walenz B."/>
            <person name="Wang J."/>
            <person name="Wasserman M."/>
            <person name="Watts T."/>
            <person name="Wilson D."/>
            <person name="Wilson R.K."/>
            <person name="Wing R.A."/>
            <person name="Wolfner M.F."/>
            <person name="Wong A."/>
            <person name="Wong G.K."/>
            <person name="Wu C.I."/>
            <person name="Wu G."/>
            <person name="Yamamoto D."/>
            <person name="Yang H.P."/>
            <person name="Yang S.P."/>
            <person name="Yorke J.A."/>
            <person name="Yoshida K."/>
            <person name="Zdobnov E."/>
            <person name="Zhang P."/>
            <person name="Zhang Y."/>
            <person name="Zimin A.V."/>
            <person name="Baldwin J."/>
            <person name="Abdouelleil A."/>
            <person name="Abdulkadir J."/>
            <person name="Abebe A."/>
            <person name="Abera B."/>
            <person name="Abreu J."/>
            <person name="Acer S.C."/>
            <person name="Aftuck L."/>
            <person name="Alexander A."/>
            <person name="An P."/>
            <person name="Anderson E."/>
            <person name="Anderson S."/>
            <person name="Arachi H."/>
            <person name="Azer M."/>
            <person name="Bachantsang P."/>
            <person name="Barry A."/>
            <person name="Bayul T."/>
            <person name="Berlin A."/>
            <person name="Bessette D."/>
            <person name="Bloom T."/>
            <person name="Blye J."/>
            <person name="Boguslavskiy L."/>
            <person name="Bonnet C."/>
            <person name="Boukhgalter B."/>
            <person name="Bourzgui I."/>
            <person name="Brown A."/>
            <person name="Cahill P."/>
            <person name="Channer S."/>
            <person name="Cheshatsang Y."/>
            <person name="Chuda L."/>
            <person name="Citroen M."/>
            <person name="Collymore A."/>
            <person name="Cooke P."/>
            <person name="Costello M."/>
            <person name="D'Aco K."/>
            <person name="Daza R."/>
            <person name="De Haan G."/>
            <person name="DeGray S."/>
            <person name="DeMaso C."/>
            <person name="Dhargay N."/>
            <person name="Dooley K."/>
            <person name="Dooley E."/>
            <person name="Doricent M."/>
            <person name="Dorje P."/>
            <person name="Dorjee K."/>
            <person name="Dupes A."/>
            <person name="Elong R."/>
            <person name="Falk J."/>
            <person name="Farina A."/>
            <person name="Faro S."/>
            <person name="Ferguson D."/>
            <person name="Fisher S."/>
            <person name="Foley C.D."/>
            <person name="Franke A."/>
            <person name="Friedrich D."/>
            <person name="Gadbois L."/>
            <person name="Gearin G."/>
            <person name="Gearin C.R."/>
            <person name="Giannoukos G."/>
            <person name="Goode T."/>
            <person name="Graham J."/>
            <person name="Grandbois E."/>
            <person name="Grewal S."/>
            <person name="Gyaltsen K."/>
            <person name="Hafez N."/>
            <person name="Hagos B."/>
            <person name="Hall J."/>
            <person name="Henson C."/>
            <person name="Hollinger A."/>
            <person name="Honan T."/>
            <person name="Huard M.D."/>
            <person name="Hughes L."/>
            <person name="Hurhula B."/>
            <person name="Husby M.E."/>
            <person name="Kamat A."/>
            <person name="Kanga B."/>
            <person name="Kashin S."/>
            <person name="Khazanovich D."/>
            <person name="Kisner P."/>
            <person name="Lance K."/>
            <person name="Lara M."/>
            <person name="Lee W."/>
            <person name="Lennon N."/>
            <person name="Letendre F."/>
            <person name="LeVine R."/>
            <person name="Lipovsky A."/>
            <person name="Liu X."/>
            <person name="Liu J."/>
            <person name="Liu S."/>
            <person name="Lokyitsang T."/>
            <person name="Lokyitsang Y."/>
            <person name="Lubonja R."/>
            <person name="Lui A."/>
            <person name="MacDonald P."/>
            <person name="Magnisalis V."/>
            <person name="Maru K."/>
            <person name="Matthews C."/>
            <person name="McCusker W."/>
            <person name="McDonough S."/>
            <person name="Mehta T."/>
            <person name="Meldrim J."/>
            <person name="Meneus L."/>
            <person name="Mihai O."/>
            <person name="Mihalev A."/>
            <person name="Mihova T."/>
            <person name="Mittelman R."/>
            <person name="Mlenga V."/>
            <person name="Montmayeur A."/>
            <person name="Mulrain L."/>
            <person name="Navidi A."/>
            <person name="Naylor J."/>
            <person name="Negash T."/>
            <person name="Nguyen T."/>
            <person name="Nguyen N."/>
            <person name="Nicol R."/>
            <person name="Norbu C."/>
            <person name="Norbu N."/>
            <person name="Novod N."/>
            <person name="O'Neill B."/>
            <person name="Osman S."/>
            <person name="Markiewicz E."/>
            <person name="Oyono O.L."/>
            <person name="Patti C."/>
            <person name="Phunkhang P."/>
            <person name="Pierre F."/>
            <person name="Priest M."/>
            <person name="Raghuraman S."/>
            <person name="Rege F."/>
            <person name="Reyes R."/>
            <person name="Rise C."/>
            <person name="Rogov P."/>
            <person name="Ross K."/>
            <person name="Ryan E."/>
            <person name="Settipalli S."/>
            <person name="Shea T."/>
            <person name="Sherpa N."/>
            <person name="Shi L."/>
            <person name="Shih D."/>
            <person name="Sparrow T."/>
            <person name="Spaulding J."/>
            <person name="Stalker J."/>
            <person name="Stange-Thomann N."/>
            <person name="Stavropoulos S."/>
            <person name="Stone C."/>
            <person name="Strader C."/>
            <person name="Tesfaye S."/>
            <person name="Thomson T."/>
            <person name="Thoulutsang Y."/>
            <person name="Thoulutsang D."/>
            <person name="Topham K."/>
            <person name="Topping I."/>
            <person name="Tsamla T."/>
            <person name="Vassiliev H."/>
            <person name="Vo A."/>
            <person name="Wangchuk T."/>
            <person name="Wangdi T."/>
            <person name="Weiand M."/>
            <person name="Wilkinson J."/>
            <person name="Wilson A."/>
            <person name="Yadav S."/>
            <person name="Young G."/>
            <person name="Yu Q."/>
            <person name="Zembek L."/>
            <person name="Zhong D."/>
            <person name="Zimmer A."/>
            <person name="Zwirko Z."/>
            <person name="Jaffe D.B."/>
            <person name="Alvarez P."/>
            <person name="Brockman W."/>
            <person name="Butler J."/>
            <person name="Chin C."/>
            <person name="Gnerre S."/>
            <person name="Grabherr M."/>
            <person name="Kleber M."/>
            <person name="Mauceli E."/>
            <person name="MacCallum I."/>
        </authorList>
    </citation>
    <scope>NUCLEOTIDE SEQUENCE [LARGE SCALE GENOMIC DNA]</scope>
    <source>
        <strain evidence="12">Tucson 14030-0811.24</strain>
    </source>
</reference>
<feature type="signal peptide" evidence="9">
    <location>
        <begin position="1"/>
        <end position="26"/>
    </location>
</feature>
<feature type="compositionally biased region" description="Basic and acidic residues" evidence="7">
    <location>
        <begin position="1183"/>
        <end position="1197"/>
    </location>
</feature>
<feature type="region of interest" description="Disordered" evidence="7">
    <location>
        <begin position="1081"/>
        <end position="1111"/>
    </location>
</feature>
<feature type="region of interest" description="Disordered" evidence="7">
    <location>
        <begin position="515"/>
        <end position="538"/>
    </location>
</feature>
<feature type="compositionally biased region" description="Low complexity" evidence="7">
    <location>
        <begin position="1411"/>
        <end position="1429"/>
    </location>
</feature>
<evidence type="ECO:0000313" key="12">
    <source>
        <dbReference type="Proteomes" id="UP000007798"/>
    </source>
</evidence>
<evidence type="ECO:0000256" key="3">
    <source>
        <dbReference type="ARBA" id="ARBA00022692"/>
    </source>
</evidence>
<evidence type="ECO:0000256" key="1">
    <source>
        <dbReference type="ARBA" id="ARBA00004141"/>
    </source>
</evidence>
<feature type="compositionally biased region" description="Polar residues" evidence="7">
    <location>
        <begin position="350"/>
        <end position="361"/>
    </location>
</feature>
<comment type="subcellular location">
    <subcellularLocation>
        <location evidence="1">Membrane</location>
        <topology evidence="1">Multi-pass membrane protein</topology>
    </subcellularLocation>
</comment>
<evidence type="ECO:0000259" key="10">
    <source>
        <dbReference type="Pfam" id="PF25987"/>
    </source>
</evidence>
<feature type="region of interest" description="Disordered" evidence="7">
    <location>
        <begin position="244"/>
        <end position="268"/>
    </location>
</feature>
<keyword evidence="12" id="KW-1185">Reference proteome</keyword>
<feature type="region of interest" description="Disordered" evidence="7">
    <location>
        <begin position="1310"/>
        <end position="1355"/>
    </location>
</feature>
<keyword evidence="3 8" id="KW-0812">Transmembrane</keyword>
<name>B4NHK0_DROWI</name>
<feature type="domain" description="Proline-rich transmembrane protein 3/4" evidence="10">
    <location>
        <begin position="742"/>
        <end position="857"/>
    </location>
</feature>
<evidence type="ECO:0000256" key="8">
    <source>
        <dbReference type="SAM" id="Phobius"/>
    </source>
</evidence>
<dbReference type="HOGENOM" id="CLU_004463_0_0_1"/>
<feature type="compositionally biased region" description="Polar residues" evidence="7">
    <location>
        <begin position="515"/>
        <end position="524"/>
    </location>
</feature>
<dbReference type="eggNOG" id="ENOG502QSMJ">
    <property type="taxonomic scope" value="Eukaryota"/>
</dbReference>
<feature type="compositionally biased region" description="Low complexity" evidence="7">
    <location>
        <begin position="713"/>
        <end position="728"/>
    </location>
</feature>
<feature type="compositionally biased region" description="Gly residues" evidence="7">
    <location>
        <begin position="892"/>
        <end position="903"/>
    </location>
</feature>
<keyword evidence="2" id="KW-0597">Phosphoprotein</keyword>
<feature type="compositionally biased region" description="Acidic residues" evidence="7">
    <location>
        <begin position="1331"/>
        <end position="1351"/>
    </location>
</feature>
<evidence type="ECO:0000256" key="6">
    <source>
        <dbReference type="ARBA" id="ARBA00023136"/>
    </source>
</evidence>
<feature type="transmembrane region" description="Helical" evidence="8">
    <location>
        <begin position="633"/>
        <end position="654"/>
    </location>
</feature>
<dbReference type="EMBL" id="CH964272">
    <property type="protein sequence ID" value="EDW83569.1"/>
    <property type="molecule type" value="Genomic_DNA"/>
</dbReference>
<dbReference type="InterPro" id="IPR059081">
    <property type="entry name" value="PRRT3-4"/>
</dbReference>
<keyword evidence="6 8" id="KW-0472">Membrane</keyword>
<keyword evidence="5 8" id="KW-1133">Transmembrane helix</keyword>
<evidence type="ECO:0000256" key="7">
    <source>
        <dbReference type="SAM" id="MobiDB-lite"/>
    </source>
</evidence>
<feature type="region of interest" description="Disordered" evidence="7">
    <location>
        <begin position="148"/>
        <end position="192"/>
    </location>
</feature>
<feature type="compositionally biased region" description="Basic and acidic residues" evidence="7">
    <location>
        <begin position="363"/>
        <end position="374"/>
    </location>
</feature>
<feature type="region of interest" description="Disordered" evidence="7">
    <location>
        <begin position="1384"/>
        <end position="1429"/>
    </location>
</feature>
<feature type="compositionally biased region" description="Low complexity" evidence="7">
    <location>
        <begin position="528"/>
        <end position="538"/>
    </location>
</feature>
<dbReference type="PANTHER" id="PTHR35578">
    <property type="entry name" value="PROLINE-RICH TRANSMEMBRANE PROTEIN 4-RELATED"/>
    <property type="match status" value="1"/>
</dbReference>
<feature type="region of interest" description="Disordered" evidence="7">
    <location>
        <begin position="1143"/>
        <end position="1162"/>
    </location>
</feature>
<feature type="compositionally biased region" description="Low complexity" evidence="7">
    <location>
        <begin position="1081"/>
        <end position="1109"/>
    </location>
</feature>
<feature type="compositionally biased region" description="Low complexity" evidence="7">
    <location>
        <begin position="1198"/>
        <end position="1207"/>
    </location>
</feature>
<feature type="transmembrane region" description="Helical" evidence="8">
    <location>
        <begin position="743"/>
        <end position="767"/>
    </location>
</feature>
<protein>
    <recommendedName>
        <fullName evidence="10">Proline-rich transmembrane protein 3/4 domain-containing protein</fullName>
    </recommendedName>
</protein>
<dbReference type="OrthoDB" id="10066605at2759"/>
<feature type="region of interest" description="Disordered" evidence="7">
    <location>
        <begin position="113"/>
        <end position="133"/>
    </location>
</feature>